<comment type="caution">
    <text evidence="6">The sequence shown here is derived from an EMBL/GenBank/DDBJ whole genome shotgun (WGS) entry which is preliminary data.</text>
</comment>
<comment type="subcellular location">
    <subcellularLocation>
        <location evidence="1">Membrane</location>
    </subcellularLocation>
</comment>
<dbReference type="Pfam" id="PF01124">
    <property type="entry name" value="MAPEG"/>
    <property type="match status" value="1"/>
</dbReference>
<dbReference type="EMBL" id="JADZLT010000052">
    <property type="protein sequence ID" value="MBH0239014.1"/>
    <property type="molecule type" value="Genomic_DNA"/>
</dbReference>
<dbReference type="GO" id="GO:0016020">
    <property type="term" value="C:membrane"/>
    <property type="evidence" value="ECO:0007669"/>
    <property type="project" value="UniProtKB-SubCell"/>
</dbReference>
<keyword evidence="7" id="KW-1185">Reference proteome</keyword>
<keyword evidence="4 5" id="KW-0472">Membrane</keyword>
<organism evidence="6 7">
    <name type="scientific">Methylobrevis albus</name>
    <dbReference type="NCBI Taxonomy" id="2793297"/>
    <lineage>
        <taxon>Bacteria</taxon>
        <taxon>Pseudomonadati</taxon>
        <taxon>Pseudomonadota</taxon>
        <taxon>Alphaproteobacteria</taxon>
        <taxon>Hyphomicrobiales</taxon>
        <taxon>Pleomorphomonadaceae</taxon>
        <taxon>Methylobrevis</taxon>
    </lineage>
</organism>
<dbReference type="Proteomes" id="UP000631694">
    <property type="component" value="Unassembled WGS sequence"/>
</dbReference>
<accession>A0A931I3Z6</accession>
<gene>
    <name evidence="6" type="ORF">I5731_14375</name>
</gene>
<evidence type="ECO:0000256" key="3">
    <source>
        <dbReference type="ARBA" id="ARBA00022989"/>
    </source>
</evidence>
<feature type="transmembrane region" description="Helical" evidence="5">
    <location>
        <begin position="71"/>
        <end position="99"/>
    </location>
</feature>
<keyword evidence="3 5" id="KW-1133">Transmembrane helix</keyword>
<name>A0A931I3Z6_9HYPH</name>
<reference evidence="6" key="1">
    <citation type="submission" date="2020-12" db="EMBL/GenBank/DDBJ databases">
        <title>Methylobrevis albus sp. nov., isolated from fresh water lack sediment.</title>
        <authorList>
            <person name="Zou Q."/>
        </authorList>
    </citation>
    <scope>NUCLEOTIDE SEQUENCE</scope>
    <source>
        <strain evidence="6">L22</strain>
    </source>
</reference>
<evidence type="ECO:0000313" key="7">
    <source>
        <dbReference type="Proteomes" id="UP000631694"/>
    </source>
</evidence>
<evidence type="ECO:0000313" key="6">
    <source>
        <dbReference type="EMBL" id="MBH0239014.1"/>
    </source>
</evidence>
<dbReference type="RefSeq" id="WP_197312092.1">
    <property type="nucleotide sequence ID" value="NZ_JADZLT010000052.1"/>
</dbReference>
<evidence type="ECO:0000256" key="2">
    <source>
        <dbReference type="ARBA" id="ARBA00022692"/>
    </source>
</evidence>
<dbReference type="Gene3D" id="1.20.120.550">
    <property type="entry name" value="Membrane associated eicosanoid/glutathione metabolism-like domain"/>
    <property type="match status" value="1"/>
</dbReference>
<evidence type="ECO:0000256" key="4">
    <source>
        <dbReference type="ARBA" id="ARBA00023136"/>
    </source>
</evidence>
<feature type="transmembrane region" description="Helical" evidence="5">
    <location>
        <begin position="120"/>
        <end position="140"/>
    </location>
</feature>
<evidence type="ECO:0000256" key="1">
    <source>
        <dbReference type="ARBA" id="ARBA00004370"/>
    </source>
</evidence>
<evidence type="ECO:0000256" key="5">
    <source>
        <dbReference type="SAM" id="Phobius"/>
    </source>
</evidence>
<keyword evidence="2 5" id="KW-0812">Transmembrane</keyword>
<proteinExistence type="predicted"/>
<dbReference type="InterPro" id="IPR023352">
    <property type="entry name" value="MAPEG-like_dom_sf"/>
</dbReference>
<sequence length="144" mass="15215">MPTAAALLALALLAQIALSIVAMLRAGAARVGAVRARRVRLADIALDTGAWPDDVRKMSNNMQNQFETPTLFYAVGLLALALGMADLAVAVLAWVFVGFRILHMAVHTGSNDVLPRFRMFAAGVACIAVMAVILTLRIVLGMAG</sequence>
<dbReference type="AlphaFoldDB" id="A0A931I3Z6"/>
<dbReference type="SUPFAM" id="SSF161084">
    <property type="entry name" value="MAPEG domain-like"/>
    <property type="match status" value="1"/>
</dbReference>
<dbReference type="InterPro" id="IPR001129">
    <property type="entry name" value="Membr-assoc_MAPEG"/>
</dbReference>
<protein>
    <submittedName>
        <fullName evidence="6">MAPEG family protein</fullName>
    </submittedName>
</protein>